<keyword evidence="8" id="KW-1185">Reference proteome</keyword>
<proteinExistence type="inferred from homology"/>
<dbReference type="PANTHER" id="PTHR43396:SF3">
    <property type="entry name" value="FLAVOHEMOPROTEIN"/>
    <property type="match status" value="1"/>
</dbReference>
<evidence type="ECO:0000256" key="2">
    <source>
        <dbReference type="ARBA" id="ARBA00022621"/>
    </source>
</evidence>
<gene>
    <name evidence="7" type="ORF">LXM26_30335</name>
</gene>
<evidence type="ECO:0000256" key="4">
    <source>
        <dbReference type="ARBA" id="ARBA00023004"/>
    </source>
</evidence>
<dbReference type="GO" id="GO:0019825">
    <property type="term" value="F:oxygen binding"/>
    <property type="evidence" value="ECO:0007669"/>
    <property type="project" value="InterPro"/>
</dbReference>
<dbReference type="InterPro" id="IPR000971">
    <property type="entry name" value="Globin"/>
</dbReference>
<keyword evidence="3" id="KW-0479">Metal-binding</keyword>
<comment type="similarity">
    <text evidence="5">Belongs to the globin family.</text>
</comment>
<dbReference type="GO" id="GO:0008941">
    <property type="term" value="F:nitric oxide dioxygenase NAD(P)H activity"/>
    <property type="evidence" value="ECO:0007669"/>
    <property type="project" value="TreeGrafter"/>
</dbReference>
<evidence type="ECO:0000313" key="7">
    <source>
        <dbReference type="EMBL" id="MCF0065848.1"/>
    </source>
</evidence>
<dbReference type="GO" id="GO:0046872">
    <property type="term" value="F:metal ion binding"/>
    <property type="evidence" value="ECO:0007669"/>
    <property type="project" value="UniProtKB-KW"/>
</dbReference>
<dbReference type="SUPFAM" id="SSF46458">
    <property type="entry name" value="Globin-like"/>
    <property type="match status" value="1"/>
</dbReference>
<evidence type="ECO:0000259" key="6">
    <source>
        <dbReference type="PROSITE" id="PS01033"/>
    </source>
</evidence>
<feature type="domain" description="Globin" evidence="6">
    <location>
        <begin position="1"/>
        <end position="134"/>
    </location>
</feature>
<evidence type="ECO:0000256" key="3">
    <source>
        <dbReference type="ARBA" id="ARBA00022723"/>
    </source>
</evidence>
<dbReference type="GO" id="GO:0020037">
    <property type="term" value="F:heme binding"/>
    <property type="evidence" value="ECO:0007669"/>
    <property type="project" value="InterPro"/>
</dbReference>
<accession>A0A9X1TPU5</accession>
<dbReference type="GO" id="GO:0046210">
    <property type="term" value="P:nitric oxide catabolic process"/>
    <property type="evidence" value="ECO:0007669"/>
    <property type="project" value="TreeGrafter"/>
</dbReference>
<evidence type="ECO:0000256" key="1">
    <source>
        <dbReference type="ARBA" id="ARBA00022617"/>
    </source>
</evidence>
<protein>
    <submittedName>
        <fullName evidence="7">Globin domain-containing protein</fullName>
    </submittedName>
</protein>
<comment type="caution">
    <text evidence="7">The sequence shown here is derived from an EMBL/GenBank/DDBJ whole genome shotgun (WGS) entry which is preliminary data.</text>
</comment>
<dbReference type="Pfam" id="PF00042">
    <property type="entry name" value="Globin"/>
    <property type="match status" value="1"/>
</dbReference>
<name>A0A9X1TPU5_9BACT</name>
<dbReference type="PROSITE" id="PS01033">
    <property type="entry name" value="GLOBIN"/>
    <property type="match status" value="1"/>
</dbReference>
<dbReference type="GO" id="GO:0005344">
    <property type="term" value="F:oxygen carrier activity"/>
    <property type="evidence" value="ECO:0007669"/>
    <property type="project" value="UniProtKB-KW"/>
</dbReference>
<dbReference type="InterPro" id="IPR009050">
    <property type="entry name" value="Globin-like_sf"/>
</dbReference>
<dbReference type="GO" id="GO:0071500">
    <property type="term" value="P:cellular response to nitrosative stress"/>
    <property type="evidence" value="ECO:0007669"/>
    <property type="project" value="TreeGrafter"/>
</dbReference>
<dbReference type="GO" id="GO:0071949">
    <property type="term" value="F:FAD binding"/>
    <property type="evidence" value="ECO:0007669"/>
    <property type="project" value="TreeGrafter"/>
</dbReference>
<dbReference type="Gene3D" id="1.10.490.10">
    <property type="entry name" value="Globins"/>
    <property type="match status" value="1"/>
</dbReference>
<keyword evidence="5" id="KW-0813">Transport</keyword>
<dbReference type="Proteomes" id="UP001139000">
    <property type="component" value="Unassembled WGS sequence"/>
</dbReference>
<dbReference type="AlphaFoldDB" id="A0A9X1TPU5"/>
<keyword evidence="4" id="KW-0408">Iron</keyword>
<dbReference type="InterPro" id="IPR012292">
    <property type="entry name" value="Globin/Proto"/>
</dbReference>
<keyword evidence="2 5" id="KW-0561">Oxygen transport</keyword>
<organism evidence="7 8">
    <name type="scientific">Dyadobacter chenwenxiniae</name>
    <dbReference type="NCBI Taxonomy" id="2906456"/>
    <lineage>
        <taxon>Bacteria</taxon>
        <taxon>Pseudomonadati</taxon>
        <taxon>Bacteroidota</taxon>
        <taxon>Cytophagia</taxon>
        <taxon>Cytophagales</taxon>
        <taxon>Spirosomataceae</taxon>
        <taxon>Dyadobacter</taxon>
    </lineage>
</organism>
<dbReference type="EMBL" id="JAJTTC010000016">
    <property type="protein sequence ID" value="MCF0065848.1"/>
    <property type="molecule type" value="Genomic_DNA"/>
</dbReference>
<evidence type="ECO:0000313" key="8">
    <source>
        <dbReference type="Proteomes" id="UP001139000"/>
    </source>
</evidence>
<dbReference type="RefSeq" id="WP_234658894.1">
    <property type="nucleotide sequence ID" value="NZ_CP094997.1"/>
</dbReference>
<reference evidence="7" key="1">
    <citation type="submission" date="2021-12" db="EMBL/GenBank/DDBJ databases">
        <title>Novel species in genus Dyadobacter.</title>
        <authorList>
            <person name="Ma C."/>
        </authorList>
    </citation>
    <scope>NUCLEOTIDE SEQUENCE</scope>
    <source>
        <strain evidence="7">LJ419</strain>
    </source>
</reference>
<keyword evidence="1 5" id="KW-0349">Heme</keyword>
<evidence type="ECO:0000256" key="5">
    <source>
        <dbReference type="RuleBase" id="RU000356"/>
    </source>
</evidence>
<dbReference type="PANTHER" id="PTHR43396">
    <property type="entry name" value="FLAVOHEMOPROTEIN"/>
    <property type="match status" value="1"/>
</dbReference>
<sequence>MTDRKTLTIKNTWSYVIAQPELAGELFYEKLFELDPTLRGMFPPDLGHQAQKLTDMITYMVRRMQAMPDIQKEIDALAVRHAGYGVHDAHYITVGGALLSTLEKLLEEHWDEECCQAWTELYNIWASSMIKASHEARNNSL</sequence>